<dbReference type="Proteomes" id="UP000541558">
    <property type="component" value="Unassembled WGS sequence"/>
</dbReference>
<accession>A0A8H5FFG5</accession>
<evidence type="ECO:0000313" key="2">
    <source>
        <dbReference type="EMBL" id="KAF5334889.1"/>
    </source>
</evidence>
<reference evidence="2 3" key="1">
    <citation type="journal article" date="2020" name="ISME J.">
        <title>Uncovering the hidden diversity of litter-decomposition mechanisms in mushroom-forming fungi.</title>
        <authorList>
            <person name="Floudas D."/>
            <person name="Bentzer J."/>
            <person name="Ahren D."/>
            <person name="Johansson T."/>
            <person name="Persson P."/>
            <person name="Tunlid A."/>
        </authorList>
    </citation>
    <scope>NUCLEOTIDE SEQUENCE [LARGE SCALE GENOMIC DNA]</scope>
    <source>
        <strain evidence="2 3">CBS 175.51</strain>
    </source>
</reference>
<comment type="caution">
    <text evidence="2">The sequence shown here is derived from an EMBL/GenBank/DDBJ whole genome shotgun (WGS) entry which is preliminary data.</text>
</comment>
<organism evidence="2 3">
    <name type="scientific">Ephemerocybe angulata</name>
    <dbReference type="NCBI Taxonomy" id="980116"/>
    <lineage>
        <taxon>Eukaryota</taxon>
        <taxon>Fungi</taxon>
        <taxon>Dikarya</taxon>
        <taxon>Basidiomycota</taxon>
        <taxon>Agaricomycotina</taxon>
        <taxon>Agaricomycetes</taxon>
        <taxon>Agaricomycetidae</taxon>
        <taxon>Agaricales</taxon>
        <taxon>Agaricineae</taxon>
        <taxon>Psathyrellaceae</taxon>
        <taxon>Ephemerocybe</taxon>
    </lineage>
</organism>
<evidence type="ECO:0000256" key="1">
    <source>
        <dbReference type="SAM" id="MobiDB-lite"/>
    </source>
</evidence>
<feature type="region of interest" description="Disordered" evidence="1">
    <location>
        <begin position="72"/>
        <end position="99"/>
    </location>
</feature>
<keyword evidence="3" id="KW-1185">Reference proteome</keyword>
<dbReference type="EMBL" id="JAACJK010000065">
    <property type="protein sequence ID" value="KAF5334889.1"/>
    <property type="molecule type" value="Genomic_DNA"/>
</dbReference>
<proteinExistence type="predicted"/>
<feature type="compositionally biased region" description="Polar residues" evidence="1">
    <location>
        <begin position="80"/>
        <end position="95"/>
    </location>
</feature>
<feature type="region of interest" description="Disordered" evidence="1">
    <location>
        <begin position="207"/>
        <end position="229"/>
    </location>
</feature>
<gene>
    <name evidence="2" type="ORF">D9611_009972</name>
</gene>
<name>A0A8H5FFG5_9AGAR</name>
<dbReference type="OrthoDB" id="10623800at2759"/>
<evidence type="ECO:0000313" key="3">
    <source>
        <dbReference type="Proteomes" id="UP000541558"/>
    </source>
</evidence>
<sequence length="249" mass="28170">MSTKDWPPDDEKPSVGCARECFYDTKAIVERFKSRHSLSGPLKQYPQRRLRQCLILQQAGLDVRRKLFVAGRRRRRRPANHNQTQEPRSLSTTVRSKMDWPPDEFKSSVGWLSGSSAIPATVEIKAFVTFEALSDESDAAWGGLANSTRRATTAFADVERRPANHAHQRRHLARLRTPMRPTIDSPGDERQADGCEFGDVARLEVQRGIQRNPQATAEGSGPSKPRQMCDECHLRTRRVWAGIRGARGR</sequence>
<protein>
    <submittedName>
        <fullName evidence="2">Uncharacterized protein</fullName>
    </submittedName>
</protein>
<dbReference type="AlphaFoldDB" id="A0A8H5FFG5"/>